<proteinExistence type="predicted"/>
<dbReference type="AlphaFoldDB" id="A0A1E5IMT8"/>
<dbReference type="EMBL" id="LNVX01000058">
    <property type="protein sequence ID" value="OEG71809.1"/>
    <property type="molecule type" value="Genomic_DNA"/>
</dbReference>
<reference evidence="1 2" key="1">
    <citation type="submission" date="2015-11" db="EMBL/GenBank/DDBJ databases">
        <title>Evidence for parallel genomic evolution in an endosymbiosis of termite gut flagellates.</title>
        <authorList>
            <person name="Zheng H."/>
        </authorList>
    </citation>
    <scope>NUCLEOTIDE SEQUENCE [LARGE SCALE GENOMIC DNA]</scope>
    <source>
        <strain evidence="1 2">CET450</strain>
    </source>
</reference>
<dbReference type="Proteomes" id="UP000095237">
    <property type="component" value="Unassembled WGS sequence"/>
</dbReference>
<gene>
    <name evidence="1" type="ORF">ATZ36_12590</name>
</gene>
<sequence length="99" mass="11585">MPKNLFLKVLAIDGNSDSAKKGLGDVFYYQYIGAKAAYYYDQIDPKNYDKETVIKIVNCYRDLSRIDYAMKILNVFAEDIKTLNYFSCLGLYWRIKKNI</sequence>
<accession>A0A1E5IMT8</accession>
<name>A0A1E5IMT8_ENDTX</name>
<evidence type="ECO:0000313" key="1">
    <source>
        <dbReference type="EMBL" id="OEG71809.1"/>
    </source>
</evidence>
<protein>
    <submittedName>
        <fullName evidence="1">Uncharacterized protein</fullName>
    </submittedName>
</protein>
<comment type="caution">
    <text evidence="1">The sequence shown here is derived from an EMBL/GenBank/DDBJ whole genome shotgun (WGS) entry which is preliminary data.</text>
</comment>
<evidence type="ECO:0000313" key="2">
    <source>
        <dbReference type="Proteomes" id="UP000095237"/>
    </source>
</evidence>
<organism evidence="1 2">
    <name type="scientific">Endomicrobium trichonymphae</name>
    <dbReference type="NCBI Taxonomy" id="1408204"/>
    <lineage>
        <taxon>Bacteria</taxon>
        <taxon>Pseudomonadati</taxon>
        <taxon>Elusimicrobiota</taxon>
        <taxon>Endomicrobiia</taxon>
        <taxon>Endomicrobiales</taxon>
        <taxon>Endomicrobiaceae</taxon>
        <taxon>Candidatus Endomicrobiellum</taxon>
    </lineage>
</organism>
<keyword evidence="2" id="KW-1185">Reference proteome</keyword>